<accession>A0A699YY65</accession>
<sequence length="68" mass="7247">MKTTVQDQIASVKQAAAKMWQRQLEVLSADKEPANARAAAASAASAREARLKAVQASIALAQQRQQGK</sequence>
<keyword evidence="2" id="KW-1185">Reference proteome</keyword>
<comment type="caution">
    <text evidence="1">The sequence shown here is derived from an EMBL/GenBank/DDBJ whole genome shotgun (WGS) entry which is preliminary data.</text>
</comment>
<feature type="non-terminal residue" evidence="1">
    <location>
        <position position="1"/>
    </location>
</feature>
<proteinExistence type="predicted"/>
<dbReference type="AlphaFoldDB" id="A0A699YY65"/>
<reference evidence="1 2" key="1">
    <citation type="submission" date="2020-02" db="EMBL/GenBank/DDBJ databases">
        <title>Draft genome sequence of Haematococcus lacustris strain NIES-144.</title>
        <authorList>
            <person name="Morimoto D."/>
            <person name="Nakagawa S."/>
            <person name="Yoshida T."/>
            <person name="Sawayama S."/>
        </authorList>
    </citation>
    <scope>NUCLEOTIDE SEQUENCE [LARGE SCALE GENOMIC DNA]</scope>
    <source>
        <strain evidence="1 2">NIES-144</strain>
    </source>
</reference>
<name>A0A699YY65_HAELA</name>
<feature type="non-terminal residue" evidence="1">
    <location>
        <position position="68"/>
    </location>
</feature>
<evidence type="ECO:0000313" key="1">
    <source>
        <dbReference type="EMBL" id="GFH11936.1"/>
    </source>
</evidence>
<organism evidence="1 2">
    <name type="scientific">Haematococcus lacustris</name>
    <name type="common">Green alga</name>
    <name type="synonym">Haematococcus pluvialis</name>
    <dbReference type="NCBI Taxonomy" id="44745"/>
    <lineage>
        <taxon>Eukaryota</taxon>
        <taxon>Viridiplantae</taxon>
        <taxon>Chlorophyta</taxon>
        <taxon>core chlorophytes</taxon>
        <taxon>Chlorophyceae</taxon>
        <taxon>CS clade</taxon>
        <taxon>Chlamydomonadales</taxon>
        <taxon>Haematococcaceae</taxon>
        <taxon>Haematococcus</taxon>
    </lineage>
</organism>
<evidence type="ECO:0000313" key="2">
    <source>
        <dbReference type="Proteomes" id="UP000485058"/>
    </source>
</evidence>
<gene>
    <name evidence="1" type="ORF">HaLaN_07529</name>
</gene>
<dbReference type="Proteomes" id="UP000485058">
    <property type="component" value="Unassembled WGS sequence"/>
</dbReference>
<protein>
    <submittedName>
        <fullName evidence="1">Uncharacterized protein</fullName>
    </submittedName>
</protein>
<dbReference type="EMBL" id="BLLF01000450">
    <property type="protein sequence ID" value="GFH11936.1"/>
    <property type="molecule type" value="Genomic_DNA"/>
</dbReference>